<dbReference type="Proteomes" id="UP000027138">
    <property type="component" value="Unassembled WGS sequence"/>
</dbReference>
<gene>
    <name evidence="2" type="ORF">JCGZ_03091</name>
</gene>
<accession>A0A067L451</accession>
<feature type="compositionally biased region" description="Gly residues" evidence="1">
    <location>
        <begin position="77"/>
        <end position="90"/>
    </location>
</feature>
<sequence>MRGSLICVQIKVGVNQLAGNWAERFGDTHFGFSDSGYYSRRGGHQMKEEEERSHLIFLEYSFAEFGGRRKEIEGEEGGGGGGGDATGEGEGINEEKEKEKRKEKKWAGPVRFEPVRSDSVI</sequence>
<organism evidence="2 3">
    <name type="scientific">Jatropha curcas</name>
    <name type="common">Barbados nut</name>
    <dbReference type="NCBI Taxonomy" id="180498"/>
    <lineage>
        <taxon>Eukaryota</taxon>
        <taxon>Viridiplantae</taxon>
        <taxon>Streptophyta</taxon>
        <taxon>Embryophyta</taxon>
        <taxon>Tracheophyta</taxon>
        <taxon>Spermatophyta</taxon>
        <taxon>Magnoliopsida</taxon>
        <taxon>eudicotyledons</taxon>
        <taxon>Gunneridae</taxon>
        <taxon>Pentapetalae</taxon>
        <taxon>rosids</taxon>
        <taxon>fabids</taxon>
        <taxon>Malpighiales</taxon>
        <taxon>Euphorbiaceae</taxon>
        <taxon>Crotonoideae</taxon>
        <taxon>Jatropheae</taxon>
        <taxon>Jatropha</taxon>
    </lineage>
</organism>
<name>A0A067L451_JATCU</name>
<reference evidence="2 3" key="1">
    <citation type="journal article" date="2014" name="PLoS ONE">
        <title>Global Analysis of Gene Expression Profiles in Physic Nut (Jatropha curcas L.) Seedlings Exposed to Salt Stress.</title>
        <authorList>
            <person name="Zhang L."/>
            <person name="Zhang C."/>
            <person name="Wu P."/>
            <person name="Chen Y."/>
            <person name="Li M."/>
            <person name="Jiang H."/>
            <person name="Wu G."/>
        </authorList>
    </citation>
    <scope>NUCLEOTIDE SEQUENCE [LARGE SCALE GENOMIC DNA]</scope>
    <source>
        <strain evidence="3">cv. GZQX0401</strain>
        <tissue evidence="2">Young leaves</tissue>
    </source>
</reference>
<evidence type="ECO:0000256" key="1">
    <source>
        <dbReference type="SAM" id="MobiDB-lite"/>
    </source>
</evidence>
<dbReference type="EMBL" id="KK914316">
    <property type="protein sequence ID" value="KDP42028.1"/>
    <property type="molecule type" value="Genomic_DNA"/>
</dbReference>
<evidence type="ECO:0000313" key="2">
    <source>
        <dbReference type="EMBL" id="KDP42028.1"/>
    </source>
</evidence>
<dbReference type="AlphaFoldDB" id="A0A067L451"/>
<feature type="region of interest" description="Disordered" evidence="1">
    <location>
        <begin position="70"/>
        <end position="121"/>
    </location>
</feature>
<keyword evidence="3" id="KW-1185">Reference proteome</keyword>
<protein>
    <submittedName>
        <fullName evidence="2">Uncharacterized protein</fullName>
    </submittedName>
</protein>
<evidence type="ECO:0000313" key="3">
    <source>
        <dbReference type="Proteomes" id="UP000027138"/>
    </source>
</evidence>
<proteinExistence type="predicted"/>